<accession>A0A4Q7NNQ1</accession>
<feature type="transmembrane region" description="Helical" evidence="8">
    <location>
        <begin position="255"/>
        <end position="272"/>
    </location>
</feature>
<evidence type="ECO:0000256" key="4">
    <source>
        <dbReference type="ARBA" id="ARBA00022692"/>
    </source>
</evidence>
<dbReference type="PRINTS" id="PR01036">
    <property type="entry name" value="TCRTETB"/>
</dbReference>
<evidence type="ECO:0000256" key="2">
    <source>
        <dbReference type="ARBA" id="ARBA00022448"/>
    </source>
</evidence>
<dbReference type="InterPro" id="IPR004638">
    <property type="entry name" value="EmrB-like"/>
</dbReference>
<keyword evidence="6 8" id="KW-0472">Membrane</keyword>
<dbReference type="PROSITE" id="PS50850">
    <property type="entry name" value="MFS"/>
    <property type="match status" value="1"/>
</dbReference>
<dbReference type="EMBL" id="SGXD01000003">
    <property type="protein sequence ID" value="RZS86793.1"/>
    <property type="molecule type" value="Genomic_DNA"/>
</dbReference>
<dbReference type="Gene3D" id="1.20.1250.20">
    <property type="entry name" value="MFS general substrate transporter like domains"/>
    <property type="match status" value="1"/>
</dbReference>
<dbReference type="SUPFAM" id="SSF103473">
    <property type="entry name" value="MFS general substrate transporter"/>
    <property type="match status" value="1"/>
</dbReference>
<evidence type="ECO:0000256" key="1">
    <source>
        <dbReference type="ARBA" id="ARBA00004651"/>
    </source>
</evidence>
<evidence type="ECO:0000256" key="3">
    <source>
        <dbReference type="ARBA" id="ARBA00022475"/>
    </source>
</evidence>
<organism evidence="10 11">
    <name type="scientific">Motilibacter rhizosphaerae</name>
    <dbReference type="NCBI Taxonomy" id="598652"/>
    <lineage>
        <taxon>Bacteria</taxon>
        <taxon>Bacillati</taxon>
        <taxon>Actinomycetota</taxon>
        <taxon>Actinomycetes</taxon>
        <taxon>Motilibacterales</taxon>
        <taxon>Motilibacteraceae</taxon>
        <taxon>Motilibacter</taxon>
    </lineage>
</organism>
<feature type="transmembrane region" description="Helical" evidence="8">
    <location>
        <begin position="359"/>
        <end position="380"/>
    </location>
</feature>
<sequence length="499" mass="51254">MTATETAPRSGSEEPRPAEQGGGEQAGDPRRWRALAVCLVAAFMTLLDVSIVNVALPSIQKGLSASASDLQWVLSGYAVAFGLLLVPAGRLGDSYGRRLVFIIGVAGFTLASVLCGLAPSSSTLAGARLLQGAAAGLVIPQNAGVIQQLFRGKERGQAFGMLGAVIGLSTAVGPLAGGLLISAFGTTEGWRWIFFVNLPIGLVVLPFAWRLLPGRPEERGSRSLDPVGVVLLGVSVVLVLLPLVEESEWKGAAKWLLVPAGLLVAGLFLLWERRYARRGGAPVVDLGLFRLKSYALGNAIGSVYFAGFTGIFFVYTLFLQQGRGYSALEAGLAQVPFAVGSGVASAVGGKLVHRAGRPLVVAGLALVVVGLVATDLLLGSASGKEVGWVLAVPLLVAGVGSGLVIAPNTSISLSEVPPEGSGSASGVLQTGQRVGTALGIAAVGSVFFSALASSKGKDWSGALERGLLVATAFVVLSLLLGLLDLRGGRSRSHGRHERA</sequence>
<comment type="subcellular location">
    <subcellularLocation>
        <location evidence="1">Cell membrane</location>
        <topology evidence="1">Multi-pass membrane protein</topology>
    </subcellularLocation>
</comment>
<dbReference type="AlphaFoldDB" id="A0A4Q7NNQ1"/>
<evidence type="ECO:0000259" key="9">
    <source>
        <dbReference type="PROSITE" id="PS50850"/>
    </source>
</evidence>
<evidence type="ECO:0000256" key="6">
    <source>
        <dbReference type="ARBA" id="ARBA00023136"/>
    </source>
</evidence>
<protein>
    <submittedName>
        <fullName evidence="10">EmrB/QacA subfamily drug resistance transporter</fullName>
    </submittedName>
</protein>
<feature type="region of interest" description="Disordered" evidence="7">
    <location>
        <begin position="1"/>
        <end position="27"/>
    </location>
</feature>
<dbReference type="Pfam" id="PF07690">
    <property type="entry name" value="MFS_1"/>
    <property type="match status" value="1"/>
</dbReference>
<keyword evidence="4 8" id="KW-0812">Transmembrane</keyword>
<dbReference type="InterPro" id="IPR036259">
    <property type="entry name" value="MFS_trans_sf"/>
</dbReference>
<proteinExistence type="predicted"/>
<feature type="transmembrane region" description="Helical" evidence="8">
    <location>
        <begin position="330"/>
        <end position="352"/>
    </location>
</feature>
<feature type="transmembrane region" description="Helical" evidence="8">
    <location>
        <begin position="293"/>
        <end position="318"/>
    </location>
</feature>
<feature type="transmembrane region" description="Helical" evidence="8">
    <location>
        <begin position="386"/>
        <end position="406"/>
    </location>
</feature>
<keyword evidence="5 8" id="KW-1133">Transmembrane helix</keyword>
<dbReference type="Gene3D" id="1.20.1720.10">
    <property type="entry name" value="Multidrug resistance protein D"/>
    <property type="match status" value="1"/>
</dbReference>
<dbReference type="CDD" id="cd17321">
    <property type="entry name" value="MFS_MMR_MDR_like"/>
    <property type="match status" value="1"/>
</dbReference>
<evidence type="ECO:0000313" key="10">
    <source>
        <dbReference type="EMBL" id="RZS86793.1"/>
    </source>
</evidence>
<feature type="transmembrane region" description="Helical" evidence="8">
    <location>
        <begin position="34"/>
        <end position="58"/>
    </location>
</feature>
<gene>
    <name evidence="10" type="ORF">EV189_2209</name>
</gene>
<dbReference type="NCBIfam" id="TIGR00711">
    <property type="entry name" value="efflux_EmrB"/>
    <property type="match status" value="1"/>
</dbReference>
<keyword evidence="2" id="KW-0813">Transport</keyword>
<feature type="transmembrane region" description="Helical" evidence="8">
    <location>
        <begin position="190"/>
        <end position="212"/>
    </location>
</feature>
<keyword evidence="3" id="KW-1003">Cell membrane</keyword>
<dbReference type="PANTHER" id="PTHR42718">
    <property type="entry name" value="MAJOR FACILITATOR SUPERFAMILY MULTIDRUG TRANSPORTER MFSC"/>
    <property type="match status" value="1"/>
</dbReference>
<evidence type="ECO:0000313" key="11">
    <source>
        <dbReference type="Proteomes" id="UP000293638"/>
    </source>
</evidence>
<feature type="domain" description="Major facilitator superfamily (MFS) profile" evidence="9">
    <location>
        <begin position="34"/>
        <end position="489"/>
    </location>
</feature>
<name>A0A4Q7NNQ1_9ACTN</name>
<feature type="transmembrane region" description="Helical" evidence="8">
    <location>
        <begin position="158"/>
        <end position="184"/>
    </location>
</feature>
<dbReference type="RefSeq" id="WP_231116282.1">
    <property type="nucleotide sequence ID" value="NZ_SGXD01000003.1"/>
</dbReference>
<feature type="transmembrane region" description="Helical" evidence="8">
    <location>
        <begin position="434"/>
        <end position="454"/>
    </location>
</feature>
<reference evidence="10 11" key="1">
    <citation type="submission" date="2019-02" db="EMBL/GenBank/DDBJ databases">
        <title>Genomic Encyclopedia of Type Strains, Phase IV (KMG-IV): sequencing the most valuable type-strain genomes for metagenomic binning, comparative biology and taxonomic classification.</title>
        <authorList>
            <person name="Goeker M."/>
        </authorList>
    </citation>
    <scope>NUCLEOTIDE SEQUENCE [LARGE SCALE GENOMIC DNA]</scope>
    <source>
        <strain evidence="10 11">DSM 45622</strain>
    </source>
</reference>
<dbReference type="InterPro" id="IPR011701">
    <property type="entry name" value="MFS"/>
</dbReference>
<dbReference type="GO" id="GO:0005886">
    <property type="term" value="C:plasma membrane"/>
    <property type="evidence" value="ECO:0007669"/>
    <property type="project" value="UniProtKB-SubCell"/>
</dbReference>
<dbReference type="PANTHER" id="PTHR42718:SF39">
    <property type="entry name" value="ACTINORHODIN TRANSPORTER-RELATED"/>
    <property type="match status" value="1"/>
</dbReference>
<evidence type="ECO:0000256" key="5">
    <source>
        <dbReference type="ARBA" id="ARBA00022989"/>
    </source>
</evidence>
<dbReference type="Proteomes" id="UP000293638">
    <property type="component" value="Unassembled WGS sequence"/>
</dbReference>
<keyword evidence="11" id="KW-1185">Reference proteome</keyword>
<dbReference type="InterPro" id="IPR020846">
    <property type="entry name" value="MFS_dom"/>
</dbReference>
<feature type="transmembrane region" description="Helical" evidence="8">
    <location>
        <begin position="125"/>
        <end position="146"/>
    </location>
</feature>
<comment type="caution">
    <text evidence="10">The sequence shown here is derived from an EMBL/GenBank/DDBJ whole genome shotgun (WGS) entry which is preliminary data.</text>
</comment>
<evidence type="ECO:0000256" key="8">
    <source>
        <dbReference type="SAM" id="Phobius"/>
    </source>
</evidence>
<feature type="transmembrane region" description="Helical" evidence="8">
    <location>
        <begin position="466"/>
        <end position="485"/>
    </location>
</feature>
<feature type="transmembrane region" description="Helical" evidence="8">
    <location>
        <begin position="99"/>
        <end position="119"/>
    </location>
</feature>
<feature type="transmembrane region" description="Helical" evidence="8">
    <location>
        <begin position="70"/>
        <end position="87"/>
    </location>
</feature>
<evidence type="ECO:0000256" key="7">
    <source>
        <dbReference type="SAM" id="MobiDB-lite"/>
    </source>
</evidence>
<feature type="transmembrane region" description="Helical" evidence="8">
    <location>
        <begin position="224"/>
        <end position="243"/>
    </location>
</feature>
<dbReference type="GO" id="GO:0022857">
    <property type="term" value="F:transmembrane transporter activity"/>
    <property type="evidence" value="ECO:0007669"/>
    <property type="project" value="InterPro"/>
</dbReference>